<organism evidence="1 2">
    <name type="scientific">Zarea fungicola</name>
    <dbReference type="NCBI Taxonomy" id="93591"/>
    <lineage>
        <taxon>Eukaryota</taxon>
        <taxon>Fungi</taxon>
        <taxon>Dikarya</taxon>
        <taxon>Ascomycota</taxon>
        <taxon>Pezizomycotina</taxon>
        <taxon>Sordariomycetes</taxon>
        <taxon>Hypocreomycetidae</taxon>
        <taxon>Hypocreales</taxon>
        <taxon>Cordycipitaceae</taxon>
        <taxon>Zarea</taxon>
    </lineage>
</organism>
<comment type="caution">
    <text evidence="1">The sequence shown here is derived from an EMBL/GenBank/DDBJ whole genome shotgun (WGS) entry which is preliminary data.</text>
</comment>
<keyword evidence="2" id="KW-1185">Reference proteome</keyword>
<sequence length="484" mass="55002">MRNYEAYYNNWKGGKYIYQIQQMHDRYGPIIRISPSDLHVNDPDFYDILYPSTTSGRRANKSASLTKFFGLDDSLFSTIEHDTHRMRRAALLPFFSPSYVRKLQPMFQERIDVLLARMADLKDTEQAVNANCLFAAFSNDLVQTLAFGECDYKLETPDFDSSERDAALSGAQSFHILKRLPWLNDIMMALPEAIAQLINPSLASFMRQKRMTRGQIDRLASKTVDEFADAAVAPIFQVVMASSKLPDKERAVERVAQDAQMLLMAGTLTMASVLEHLIYWMVDNVEVLQKLKEELKQVMPSINDVGTLPLAKLEGLPYMTAIIKESIRLIYGNSTPHFRFDPDRQLVYEDKTTGKRWLIPQNTSVGMSSVLLHHNEENFPDSSRFIPERWVGDKGKKLDKYNVGFGKGSRVCIGMPQAYAVMRLVLAQVWRLWASPGAKIGDEIGTLSLFNTTATDVQMSGDFFVAAYNKREGVEFKLHQISKM</sequence>
<evidence type="ECO:0000313" key="1">
    <source>
        <dbReference type="EMBL" id="KAJ2981915.1"/>
    </source>
</evidence>
<accession>A0ACC1NRJ2</accession>
<protein>
    <submittedName>
        <fullName evidence="1">Uncharacterized protein</fullName>
    </submittedName>
</protein>
<dbReference type="Proteomes" id="UP001143910">
    <property type="component" value="Unassembled WGS sequence"/>
</dbReference>
<gene>
    <name evidence="1" type="ORF">NQ176_g1730</name>
</gene>
<evidence type="ECO:0000313" key="2">
    <source>
        <dbReference type="Proteomes" id="UP001143910"/>
    </source>
</evidence>
<name>A0ACC1NRJ2_9HYPO</name>
<proteinExistence type="predicted"/>
<dbReference type="EMBL" id="JANJQO010000104">
    <property type="protein sequence ID" value="KAJ2981915.1"/>
    <property type="molecule type" value="Genomic_DNA"/>
</dbReference>
<reference evidence="1" key="1">
    <citation type="submission" date="2022-08" db="EMBL/GenBank/DDBJ databases">
        <title>Genome Sequence of Lecanicillium fungicola.</title>
        <authorList>
            <person name="Buettner E."/>
        </authorList>
    </citation>
    <scope>NUCLEOTIDE SEQUENCE</scope>
    <source>
        <strain evidence="1">Babe33</strain>
    </source>
</reference>